<sequence>MTLRRRLQIFVAFFAATVIAAAVWERYVYLRARAEISDTVAQDIRLDEVADQLSLALSVSIFVSLLLLVLAWIYLERWVLAPLDEMRTELRMVASGTIHQVIEVANPPEIQLAAADAESMRQNLVNQIDLARAAWQGLEQNAPLVASMRKALSPTLIETEKFGLDVAGQTLPASGAIAGDWWDVIRTPHGTALAMVDVTGHGPEAGVVGLQIKAIMTAALSAGFTPSDVMERVSAGLSDVDALLATAVILEIPIDISKPTKWVNAGHPAGYWIDANHLITTLNPTGPMLGGFGGEWHSQEIFFSAGDRIVLVSDGLLETQDENGDEFGTQGLVTSVVTGERTGDSAELTNLIVSTARQDSVTWNRDDVSVVVITRRLGE</sequence>
<dbReference type="SMART" id="SM00331">
    <property type="entry name" value="PP2C_SIG"/>
    <property type="match status" value="1"/>
</dbReference>
<dbReference type="GO" id="GO:0016020">
    <property type="term" value="C:membrane"/>
    <property type="evidence" value="ECO:0007669"/>
    <property type="project" value="InterPro"/>
</dbReference>
<dbReference type="AlphaFoldDB" id="A0A094QMR6"/>
<dbReference type="EMBL" id="JNSL01000101">
    <property type="protein sequence ID" value="KGA15836.1"/>
    <property type="molecule type" value="Genomic_DNA"/>
</dbReference>
<dbReference type="InterPro" id="IPR003660">
    <property type="entry name" value="HAMP_dom"/>
</dbReference>
<dbReference type="InterPro" id="IPR052016">
    <property type="entry name" value="Bact_Sigma-Reg"/>
</dbReference>
<protein>
    <recommendedName>
        <fullName evidence="3">HAMP domain-containing protein</fullName>
    </recommendedName>
</protein>
<keyword evidence="2" id="KW-0812">Transmembrane</keyword>
<dbReference type="SUPFAM" id="SSF81606">
    <property type="entry name" value="PP2C-like"/>
    <property type="match status" value="1"/>
</dbReference>
<gene>
    <name evidence="4" type="ORF">GM51_13940</name>
</gene>
<name>A0A094QMR6_9ZZZZ</name>
<dbReference type="InterPro" id="IPR001932">
    <property type="entry name" value="PPM-type_phosphatase-like_dom"/>
</dbReference>
<keyword evidence="1" id="KW-0378">Hydrolase</keyword>
<evidence type="ECO:0000313" key="4">
    <source>
        <dbReference type="EMBL" id="KGA15836.1"/>
    </source>
</evidence>
<organism evidence="4">
    <name type="scientific">freshwater metagenome</name>
    <dbReference type="NCBI Taxonomy" id="449393"/>
    <lineage>
        <taxon>unclassified sequences</taxon>
        <taxon>metagenomes</taxon>
        <taxon>ecological metagenomes</taxon>
    </lineage>
</organism>
<dbReference type="PROSITE" id="PS50885">
    <property type="entry name" value="HAMP"/>
    <property type="match status" value="1"/>
</dbReference>
<reference evidence="4" key="1">
    <citation type="submission" date="2014-06" db="EMBL/GenBank/DDBJ databases">
        <title>Key roles for freshwater Actinobacteria revealed by deep metagenomic sequencing.</title>
        <authorList>
            <person name="Ghai R."/>
            <person name="Mizuno C.M."/>
            <person name="Picazo A."/>
            <person name="Camacho A."/>
            <person name="Rodriguez-Valera F."/>
        </authorList>
    </citation>
    <scope>NUCLEOTIDE SEQUENCE</scope>
</reference>
<evidence type="ECO:0000259" key="3">
    <source>
        <dbReference type="PROSITE" id="PS50885"/>
    </source>
</evidence>
<dbReference type="Gene3D" id="6.10.340.10">
    <property type="match status" value="1"/>
</dbReference>
<dbReference type="GO" id="GO:0016791">
    <property type="term" value="F:phosphatase activity"/>
    <property type="evidence" value="ECO:0007669"/>
    <property type="project" value="TreeGrafter"/>
</dbReference>
<dbReference type="Pfam" id="PF07228">
    <property type="entry name" value="SpoIIE"/>
    <property type="match status" value="1"/>
</dbReference>
<keyword evidence="2" id="KW-1133">Transmembrane helix</keyword>
<dbReference type="Gene3D" id="3.60.40.10">
    <property type="entry name" value="PPM-type phosphatase domain"/>
    <property type="match status" value="1"/>
</dbReference>
<comment type="caution">
    <text evidence="4">The sequence shown here is derived from an EMBL/GenBank/DDBJ whole genome shotgun (WGS) entry which is preliminary data.</text>
</comment>
<feature type="domain" description="HAMP" evidence="3">
    <location>
        <begin position="77"/>
        <end position="129"/>
    </location>
</feature>
<keyword evidence="2" id="KW-0472">Membrane</keyword>
<evidence type="ECO:0000256" key="1">
    <source>
        <dbReference type="ARBA" id="ARBA00022801"/>
    </source>
</evidence>
<dbReference type="PANTHER" id="PTHR43156">
    <property type="entry name" value="STAGE II SPORULATION PROTEIN E-RELATED"/>
    <property type="match status" value="1"/>
</dbReference>
<dbReference type="InterPro" id="IPR036457">
    <property type="entry name" value="PPM-type-like_dom_sf"/>
</dbReference>
<evidence type="ECO:0000256" key="2">
    <source>
        <dbReference type="SAM" id="Phobius"/>
    </source>
</evidence>
<dbReference type="SMART" id="SM00304">
    <property type="entry name" value="HAMP"/>
    <property type="match status" value="1"/>
</dbReference>
<proteinExistence type="predicted"/>
<dbReference type="GO" id="GO:0007165">
    <property type="term" value="P:signal transduction"/>
    <property type="evidence" value="ECO:0007669"/>
    <property type="project" value="InterPro"/>
</dbReference>
<dbReference type="PANTHER" id="PTHR43156:SF2">
    <property type="entry name" value="STAGE II SPORULATION PROTEIN E"/>
    <property type="match status" value="1"/>
</dbReference>
<accession>A0A094QMR6</accession>
<feature type="transmembrane region" description="Helical" evidence="2">
    <location>
        <begin position="55"/>
        <end position="75"/>
    </location>
</feature>